<dbReference type="OrthoDB" id="673194at2"/>
<gene>
    <name evidence="1" type="ORF">GO495_04755</name>
</gene>
<protein>
    <submittedName>
        <fullName evidence="1">Uncharacterized protein</fullName>
    </submittedName>
</protein>
<evidence type="ECO:0000313" key="1">
    <source>
        <dbReference type="EMBL" id="MVT39881.1"/>
    </source>
</evidence>
<dbReference type="AlphaFoldDB" id="A0A6N8J5D2"/>
<keyword evidence="2" id="KW-1185">Reference proteome</keyword>
<dbReference type="PROSITE" id="PS51257">
    <property type="entry name" value="PROKAR_LIPOPROTEIN"/>
    <property type="match status" value="1"/>
</dbReference>
<evidence type="ECO:0000313" key="2">
    <source>
        <dbReference type="Proteomes" id="UP000468388"/>
    </source>
</evidence>
<comment type="caution">
    <text evidence="1">The sequence shown here is derived from an EMBL/GenBank/DDBJ whole genome shotgun (WGS) entry which is preliminary data.</text>
</comment>
<dbReference type="Proteomes" id="UP000468388">
    <property type="component" value="Unassembled WGS sequence"/>
</dbReference>
<dbReference type="EMBL" id="WRXO01000001">
    <property type="protein sequence ID" value="MVT39881.1"/>
    <property type="molecule type" value="Genomic_DNA"/>
</dbReference>
<accession>A0A6N8J5D2</accession>
<dbReference type="RefSeq" id="WP_157298527.1">
    <property type="nucleotide sequence ID" value="NZ_BAAAZB010000005.1"/>
</dbReference>
<proteinExistence type="predicted"/>
<reference evidence="1 2" key="1">
    <citation type="submission" date="2019-12" db="EMBL/GenBank/DDBJ databases">
        <title>The draft genomic sequence of strain Chitinophaga oryziterrae JCM 16595.</title>
        <authorList>
            <person name="Zhang X."/>
        </authorList>
    </citation>
    <scope>NUCLEOTIDE SEQUENCE [LARGE SCALE GENOMIC DNA]</scope>
    <source>
        <strain evidence="1 2">JCM 16595</strain>
    </source>
</reference>
<name>A0A6N8J5D2_9BACT</name>
<organism evidence="1 2">
    <name type="scientific">Chitinophaga oryziterrae</name>
    <dbReference type="NCBI Taxonomy" id="1031224"/>
    <lineage>
        <taxon>Bacteria</taxon>
        <taxon>Pseudomonadati</taxon>
        <taxon>Bacteroidota</taxon>
        <taxon>Chitinophagia</taxon>
        <taxon>Chitinophagales</taxon>
        <taxon>Chitinophagaceae</taxon>
        <taxon>Chitinophaga</taxon>
    </lineage>
</organism>
<sequence length="173" mass="19739">MSNRQLTAFYMMAACILGCKQPVANNKIEEKKHGTIQPETDTMIAVNDTIEPLQVASWQIFEQYDGKYALETGMLRKEPLKTRINKLLGKEEPVFTERFDVTPPVEVEGTILYNQGCRRHYCGTDEAALAVDMNRDIIYIGIAVNGMVTLYAEKNDSVYPDKLLKWKQKFPLN</sequence>